<protein>
    <submittedName>
        <fullName evidence="2">DUF2254 domain-containing protein</fullName>
    </submittedName>
</protein>
<name>A0ABS1VDG9_9PROT</name>
<keyword evidence="1" id="KW-1133">Transmembrane helix</keyword>
<reference evidence="2 3" key="1">
    <citation type="submission" date="2021-01" db="EMBL/GenBank/DDBJ databases">
        <title>Belnapia mucosa sp. nov. and Belnapia arida sp. nov., isolated from the Tabernas Desert (Almeria, Spain).</title>
        <authorList>
            <person name="Molina-Menor E."/>
            <person name="Vidal-Verdu A."/>
            <person name="Calonge A."/>
            <person name="Satari L."/>
            <person name="Pereto Magraner J."/>
            <person name="Porcar Miralles M."/>
        </authorList>
    </citation>
    <scope>NUCLEOTIDE SEQUENCE [LARGE SCALE GENOMIC DNA]</scope>
    <source>
        <strain evidence="2 3">T6</strain>
    </source>
</reference>
<dbReference type="InterPro" id="IPR018723">
    <property type="entry name" value="DUF2254_membrane"/>
</dbReference>
<gene>
    <name evidence="2" type="ORF">JMJ55_24170</name>
</gene>
<feature type="transmembrane region" description="Helical" evidence="1">
    <location>
        <begin position="16"/>
        <end position="37"/>
    </location>
</feature>
<evidence type="ECO:0000313" key="3">
    <source>
        <dbReference type="Proteomes" id="UP000606490"/>
    </source>
</evidence>
<keyword evidence="3" id="KW-1185">Reference proteome</keyword>
<comment type="caution">
    <text evidence="2">The sequence shown here is derived from an EMBL/GenBank/DDBJ whole genome shotgun (WGS) entry which is preliminary data.</text>
</comment>
<keyword evidence="1" id="KW-0472">Membrane</keyword>
<dbReference type="EMBL" id="JAEUXJ010000014">
    <property type="protein sequence ID" value="MBL6458438.1"/>
    <property type="molecule type" value="Genomic_DNA"/>
</dbReference>
<accession>A0ABS1VDG9</accession>
<dbReference type="Pfam" id="PF10011">
    <property type="entry name" value="DUF2254"/>
    <property type="match status" value="1"/>
</dbReference>
<dbReference type="Proteomes" id="UP000606490">
    <property type="component" value="Unassembled WGS sequence"/>
</dbReference>
<proteinExistence type="predicted"/>
<sequence length="425" mass="45226">MSTTLRERLEALGDTFWLRPAILALLGIVLGEATIWAERSDWARSLLPEGWLYAGGEAGARTLLGGIATSTIGVAGTTFSITVAALSLASGQMGPRLLRNFVRDAGNQVALGVFLGTFVYVLVVLRTVRSVEEGSFVPHLGVTGALVLALLCVGTLTWFVHHIASGINVETVIGTVHAELRDAVARLTLDRPEAEPASAPLPGCPVTLGQGGYLRALDEEDLANWAAKQGATLVLLVRPGDYLFPGVPLAEVFPATLAEEASGRVRDALSLGDRRAAAQDLEFAVRQLTEVAVRALSPGINDPFTAIAVLDRFGDVLCGMTDRHLPGRAVLRGGRAVLFRRRVTYDGLLDAMFHMVRQNGASSAAVLLRLMEVLGAVLTAERAPERRAALRRHADLVLAAGRQELAERAGVADLEARYAALPSDP</sequence>
<dbReference type="RefSeq" id="WP_202828176.1">
    <property type="nucleotide sequence ID" value="NZ_JAEUXJ010000014.1"/>
</dbReference>
<feature type="transmembrane region" description="Helical" evidence="1">
    <location>
        <begin position="109"/>
        <end position="128"/>
    </location>
</feature>
<organism evidence="2 3">
    <name type="scientific">Belnapia mucosa</name>
    <dbReference type="NCBI Taxonomy" id="2804532"/>
    <lineage>
        <taxon>Bacteria</taxon>
        <taxon>Pseudomonadati</taxon>
        <taxon>Pseudomonadota</taxon>
        <taxon>Alphaproteobacteria</taxon>
        <taxon>Acetobacterales</taxon>
        <taxon>Roseomonadaceae</taxon>
        <taxon>Belnapia</taxon>
    </lineage>
</organism>
<keyword evidence="1" id="KW-0812">Transmembrane</keyword>
<feature type="transmembrane region" description="Helical" evidence="1">
    <location>
        <begin position="140"/>
        <end position="160"/>
    </location>
</feature>
<evidence type="ECO:0000313" key="2">
    <source>
        <dbReference type="EMBL" id="MBL6458438.1"/>
    </source>
</evidence>
<evidence type="ECO:0000256" key="1">
    <source>
        <dbReference type="SAM" id="Phobius"/>
    </source>
</evidence>
<feature type="transmembrane region" description="Helical" evidence="1">
    <location>
        <begin position="63"/>
        <end position="89"/>
    </location>
</feature>